<evidence type="ECO:0000313" key="2">
    <source>
        <dbReference type="Proteomes" id="UP000325945"/>
    </source>
</evidence>
<dbReference type="EMBL" id="ML741782">
    <property type="protein sequence ID" value="KAE8329030.1"/>
    <property type="molecule type" value="Genomic_DNA"/>
</dbReference>
<dbReference type="AlphaFoldDB" id="A0A5N6XBX4"/>
<dbReference type="Proteomes" id="UP000325945">
    <property type="component" value="Unassembled WGS sequence"/>
</dbReference>
<proteinExistence type="predicted"/>
<reference evidence="2" key="1">
    <citation type="submission" date="2019-04" db="EMBL/GenBank/DDBJ databases">
        <title>Friends and foes A comparative genomics studyof 23 Aspergillus species from section Flavi.</title>
        <authorList>
            <consortium name="DOE Joint Genome Institute"/>
            <person name="Kjaerbolling I."/>
            <person name="Vesth T."/>
            <person name="Frisvad J.C."/>
            <person name="Nybo J.L."/>
            <person name="Theobald S."/>
            <person name="Kildgaard S."/>
            <person name="Isbrandt T."/>
            <person name="Kuo A."/>
            <person name="Sato A."/>
            <person name="Lyhne E.K."/>
            <person name="Kogle M.E."/>
            <person name="Wiebenga A."/>
            <person name="Kun R.S."/>
            <person name="Lubbers R.J."/>
            <person name="Makela M.R."/>
            <person name="Barry K."/>
            <person name="Chovatia M."/>
            <person name="Clum A."/>
            <person name="Daum C."/>
            <person name="Haridas S."/>
            <person name="He G."/>
            <person name="LaButti K."/>
            <person name="Lipzen A."/>
            <person name="Mondo S."/>
            <person name="Riley R."/>
            <person name="Salamov A."/>
            <person name="Simmons B.A."/>
            <person name="Magnuson J.K."/>
            <person name="Henrissat B."/>
            <person name="Mortensen U.H."/>
            <person name="Larsen T.O."/>
            <person name="Devries R.P."/>
            <person name="Grigoriev I.V."/>
            <person name="Machida M."/>
            <person name="Baker S.E."/>
            <person name="Andersen M.R."/>
        </authorList>
    </citation>
    <scope>NUCLEOTIDE SEQUENCE [LARGE SCALE GENOMIC DNA]</scope>
    <source>
        <strain evidence="2">CBS 130017</strain>
    </source>
</reference>
<sequence>MVLHIYTLPALCMSFSLRTFTGCPQAFLPLFETRSPLAIIGIHSIRAVSYLHLQHFSFSVSASSLPSSPLSFSTSPVAFVRFTFLRHHLGVHFILKSLYRQGSQRPHPYYSRIFGL</sequence>
<protein>
    <submittedName>
        <fullName evidence="1">Uncharacterized protein</fullName>
    </submittedName>
</protein>
<keyword evidence="2" id="KW-1185">Reference proteome</keyword>
<evidence type="ECO:0000313" key="1">
    <source>
        <dbReference type="EMBL" id="KAE8329030.1"/>
    </source>
</evidence>
<gene>
    <name evidence="1" type="ORF">BDV39DRAFT_61323</name>
</gene>
<accession>A0A5N6XBX4</accession>
<name>A0A5N6XBX4_9EURO</name>
<organism evidence="1 2">
    <name type="scientific">Aspergillus sergii</name>
    <dbReference type="NCBI Taxonomy" id="1034303"/>
    <lineage>
        <taxon>Eukaryota</taxon>
        <taxon>Fungi</taxon>
        <taxon>Dikarya</taxon>
        <taxon>Ascomycota</taxon>
        <taxon>Pezizomycotina</taxon>
        <taxon>Eurotiomycetes</taxon>
        <taxon>Eurotiomycetidae</taxon>
        <taxon>Eurotiales</taxon>
        <taxon>Aspergillaceae</taxon>
        <taxon>Aspergillus</taxon>
        <taxon>Aspergillus subgen. Circumdati</taxon>
    </lineage>
</organism>